<accession>A0A0F9CRT8</accession>
<protein>
    <submittedName>
        <fullName evidence="1">Uncharacterized protein</fullName>
    </submittedName>
</protein>
<evidence type="ECO:0000313" key="1">
    <source>
        <dbReference type="EMBL" id="KKL08341.1"/>
    </source>
</evidence>
<gene>
    <name evidence="1" type="ORF">LCGC14_2576810</name>
</gene>
<reference evidence="1" key="1">
    <citation type="journal article" date="2015" name="Nature">
        <title>Complex archaea that bridge the gap between prokaryotes and eukaryotes.</title>
        <authorList>
            <person name="Spang A."/>
            <person name="Saw J.H."/>
            <person name="Jorgensen S.L."/>
            <person name="Zaremba-Niedzwiedzka K."/>
            <person name="Martijn J."/>
            <person name="Lind A.E."/>
            <person name="van Eijk R."/>
            <person name="Schleper C."/>
            <person name="Guy L."/>
            <person name="Ettema T.J."/>
        </authorList>
    </citation>
    <scope>NUCLEOTIDE SEQUENCE</scope>
</reference>
<comment type="caution">
    <text evidence="1">The sequence shown here is derived from an EMBL/GenBank/DDBJ whole genome shotgun (WGS) entry which is preliminary data.</text>
</comment>
<organism evidence="1">
    <name type="scientific">marine sediment metagenome</name>
    <dbReference type="NCBI Taxonomy" id="412755"/>
    <lineage>
        <taxon>unclassified sequences</taxon>
        <taxon>metagenomes</taxon>
        <taxon>ecological metagenomes</taxon>
    </lineage>
</organism>
<sequence length="142" mass="16024">MSKILDDAREKIGGELLAMGMFYKTNEAIMRNHLVAGIELKERTNRILAISGTTDIECSECKGQKWVWENHGSEGYQQDECSTCHGNGIIKHKWEMGVHLENGELPEIAEWAYGKAAKLDAEVIQEDMIKAGYVQEVRQVVE</sequence>
<name>A0A0F9CRT8_9ZZZZ</name>
<proteinExistence type="predicted"/>
<dbReference type="EMBL" id="LAZR01042915">
    <property type="protein sequence ID" value="KKL08341.1"/>
    <property type="molecule type" value="Genomic_DNA"/>
</dbReference>
<feature type="non-terminal residue" evidence="1">
    <location>
        <position position="142"/>
    </location>
</feature>
<dbReference type="AlphaFoldDB" id="A0A0F9CRT8"/>